<dbReference type="PANTHER" id="PTHR10039">
    <property type="entry name" value="AMELOGENIN"/>
    <property type="match status" value="1"/>
</dbReference>
<sequence>GTGQWLLDSKEFQTWLKTSNQTLFCLGILGAGKTILTSIVVDDLIIQSQNNPNVGL</sequence>
<evidence type="ECO:0000313" key="4">
    <source>
        <dbReference type="Proteomes" id="UP000800200"/>
    </source>
</evidence>
<evidence type="ECO:0000259" key="2">
    <source>
        <dbReference type="Pfam" id="PF24883"/>
    </source>
</evidence>
<dbReference type="EMBL" id="ML994649">
    <property type="protein sequence ID" value="KAF2182132.1"/>
    <property type="molecule type" value="Genomic_DNA"/>
</dbReference>
<reference evidence="3" key="1">
    <citation type="journal article" date="2020" name="Stud. Mycol.">
        <title>101 Dothideomycetes genomes: a test case for predicting lifestyles and emergence of pathogens.</title>
        <authorList>
            <person name="Haridas S."/>
            <person name="Albert R."/>
            <person name="Binder M."/>
            <person name="Bloem J."/>
            <person name="Labutti K."/>
            <person name="Salamov A."/>
            <person name="Andreopoulos B."/>
            <person name="Baker S."/>
            <person name="Barry K."/>
            <person name="Bills G."/>
            <person name="Bluhm B."/>
            <person name="Cannon C."/>
            <person name="Castanera R."/>
            <person name="Culley D."/>
            <person name="Daum C."/>
            <person name="Ezra D."/>
            <person name="Gonzalez J."/>
            <person name="Henrissat B."/>
            <person name="Kuo A."/>
            <person name="Liang C."/>
            <person name="Lipzen A."/>
            <person name="Lutzoni F."/>
            <person name="Magnuson J."/>
            <person name="Mondo S."/>
            <person name="Nolan M."/>
            <person name="Ohm R."/>
            <person name="Pangilinan J."/>
            <person name="Park H.-J."/>
            <person name="Ramirez L."/>
            <person name="Alfaro M."/>
            <person name="Sun H."/>
            <person name="Tritt A."/>
            <person name="Yoshinaga Y."/>
            <person name="Zwiers L.-H."/>
            <person name="Turgeon B."/>
            <person name="Goodwin S."/>
            <person name="Spatafora J."/>
            <person name="Crous P."/>
            <person name="Grigoriev I."/>
        </authorList>
    </citation>
    <scope>NUCLEOTIDE SEQUENCE</scope>
    <source>
        <strain evidence="3">CBS 207.26</strain>
    </source>
</reference>
<protein>
    <recommendedName>
        <fullName evidence="2">Nephrocystin 3-like N-terminal domain-containing protein</fullName>
    </recommendedName>
</protein>
<evidence type="ECO:0000313" key="3">
    <source>
        <dbReference type="EMBL" id="KAF2182132.1"/>
    </source>
</evidence>
<dbReference type="Proteomes" id="UP000800200">
    <property type="component" value="Unassembled WGS sequence"/>
</dbReference>
<accession>A0A6A6DUR4</accession>
<feature type="non-terminal residue" evidence="3">
    <location>
        <position position="1"/>
    </location>
</feature>
<feature type="non-terminal residue" evidence="3">
    <location>
        <position position="56"/>
    </location>
</feature>
<organism evidence="3 4">
    <name type="scientific">Zopfia rhizophila CBS 207.26</name>
    <dbReference type="NCBI Taxonomy" id="1314779"/>
    <lineage>
        <taxon>Eukaryota</taxon>
        <taxon>Fungi</taxon>
        <taxon>Dikarya</taxon>
        <taxon>Ascomycota</taxon>
        <taxon>Pezizomycotina</taxon>
        <taxon>Dothideomycetes</taxon>
        <taxon>Dothideomycetes incertae sedis</taxon>
        <taxon>Zopfiaceae</taxon>
        <taxon>Zopfia</taxon>
    </lineage>
</organism>
<keyword evidence="1" id="KW-0677">Repeat</keyword>
<dbReference type="PANTHER" id="PTHR10039:SF15">
    <property type="entry name" value="NACHT DOMAIN-CONTAINING PROTEIN"/>
    <property type="match status" value="1"/>
</dbReference>
<dbReference type="OrthoDB" id="3799719at2759"/>
<evidence type="ECO:0000256" key="1">
    <source>
        <dbReference type="ARBA" id="ARBA00022737"/>
    </source>
</evidence>
<feature type="domain" description="Nephrocystin 3-like N-terminal" evidence="2">
    <location>
        <begin position="1"/>
        <end position="49"/>
    </location>
</feature>
<dbReference type="AlphaFoldDB" id="A0A6A6DUR4"/>
<dbReference type="Pfam" id="PF24883">
    <property type="entry name" value="NPHP3_N"/>
    <property type="match status" value="1"/>
</dbReference>
<keyword evidence="4" id="KW-1185">Reference proteome</keyword>
<dbReference type="InterPro" id="IPR056884">
    <property type="entry name" value="NPHP3-like_N"/>
</dbReference>
<name>A0A6A6DUR4_9PEZI</name>
<proteinExistence type="predicted"/>
<gene>
    <name evidence="3" type="ORF">K469DRAFT_520620</name>
</gene>